<feature type="binding site" evidence="1">
    <location>
        <begin position="60"/>
        <end position="62"/>
    </location>
    <ligand>
        <name>4-CDP-2-C-methyl-D-erythritol 2-phosphate</name>
        <dbReference type="ChEBI" id="CHEBI:57919"/>
    </ligand>
</feature>
<organism evidence="4 5">
    <name type="scientific">Trueperella bonasi</name>
    <dbReference type="NCBI Taxonomy" id="312286"/>
    <lineage>
        <taxon>Bacteria</taxon>
        <taxon>Bacillati</taxon>
        <taxon>Actinomycetota</taxon>
        <taxon>Actinomycetes</taxon>
        <taxon>Actinomycetales</taxon>
        <taxon>Actinomycetaceae</taxon>
        <taxon>Trueperella</taxon>
    </lineage>
</organism>
<feature type="binding site" evidence="1">
    <location>
        <position position="12"/>
    </location>
    <ligand>
        <name>a divalent metal cation</name>
        <dbReference type="ChEBI" id="CHEBI:60240"/>
    </ligand>
</feature>
<feature type="site" description="Transition state stabilizer" evidence="1">
    <location>
        <position position="134"/>
    </location>
</feature>
<evidence type="ECO:0000256" key="1">
    <source>
        <dbReference type="HAMAP-Rule" id="MF_00107"/>
    </source>
</evidence>
<dbReference type="SUPFAM" id="SSF69765">
    <property type="entry name" value="IpsF-like"/>
    <property type="match status" value="1"/>
</dbReference>
<comment type="cofactor">
    <cofactor evidence="1">
        <name>a divalent metal cation</name>
        <dbReference type="ChEBI" id="CHEBI:60240"/>
    </cofactor>
    <text evidence="1">Binds 1 divalent metal cation per subunit.</text>
</comment>
<feature type="domain" description="2-C-methyl-D-erythritol 2,4-cyclodiphosphate synthase" evidence="3">
    <location>
        <begin position="3"/>
        <end position="155"/>
    </location>
</feature>
<gene>
    <name evidence="1" type="primary">ispF</name>
    <name evidence="4" type="ORF">J2S70_000797</name>
</gene>
<dbReference type="InterPro" id="IPR036571">
    <property type="entry name" value="MECDP_synthase_sf"/>
</dbReference>
<keyword evidence="1 2" id="KW-0414">Isoprene biosynthesis</keyword>
<comment type="similarity">
    <text evidence="1 2">Belongs to the IspF family.</text>
</comment>
<dbReference type="GO" id="GO:0008685">
    <property type="term" value="F:2-C-methyl-D-erythritol 2,4-cyclodiphosphate synthase activity"/>
    <property type="evidence" value="ECO:0007669"/>
    <property type="project" value="UniProtKB-EC"/>
</dbReference>
<dbReference type="Proteomes" id="UP001243212">
    <property type="component" value="Unassembled WGS sequence"/>
</dbReference>
<comment type="function">
    <text evidence="1">Involved in the biosynthesis of isopentenyl diphosphate (IPP) and dimethylallyl diphosphate (DMAPP), two major building blocks of isoprenoid compounds. Catalyzes the conversion of 4-diphosphocytidyl-2-C-methyl-D-erythritol 2-phosphate (CDP-ME2P) to 2-C-methyl-D-erythritol 2,4-cyclodiphosphate (ME-CPP) with a corresponding release of cytidine 5-monophosphate (CMP).</text>
</comment>
<feature type="binding site" evidence="1">
    <location>
        <position position="140"/>
    </location>
    <ligand>
        <name>4-CDP-2-C-methyl-D-erythritol 2-phosphate</name>
        <dbReference type="ChEBI" id="CHEBI:57919"/>
    </ligand>
</feature>
<comment type="caution">
    <text evidence="4">The sequence shown here is derived from an EMBL/GenBank/DDBJ whole genome shotgun (WGS) entry which is preliminary data.</text>
</comment>
<feature type="binding site" evidence="1">
    <location>
        <begin position="133"/>
        <end position="136"/>
    </location>
    <ligand>
        <name>4-CDP-2-C-methyl-D-erythritol 2-phosphate</name>
        <dbReference type="ChEBI" id="CHEBI:57919"/>
    </ligand>
</feature>
<accession>A0ABT9NFS9</accession>
<dbReference type="PANTHER" id="PTHR43181">
    <property type="entry name" value="2-C-METHYL-D-ERYTHRITOL 2,4-CYCLODIPHOSPHATE SYNTHASE, CHLOROPLASTIC"/>
    <property type="match status" value="1"/>
</dbReference>
<keyword evidence="1" id="KW-0479">Metal-binding</keyword>
<proteinExistence type="inferred from homology"/>
<feature type="binding site" evidence="1">
    <location>
        <begin position="38"/>
        <end position="39"/>
    </location>
    <ligand>
        <name>4-CDP-2-C-methyl-D-erythritol 2-phosphate</name>
        <dbReference type="ChEBI" id="CHEBI:57919"/>
    </ligand>
</feature>
<name>A0ABT9NFS9_9ACTO</name>
<feature type="binding site" evidence="1">
    <location>
        <position position="10"/>
    </location>
    <ligand>
        <name>a divalent metal cation</name>
        <dbReference type="ChEBI" id="CHEBI:60240"/>
    </ligand>
</feature>
<evidence type="ECO:0000259" key="3">
    <source>
        <dbReference type="Pfam" id="PF02542"/>
    </source>
</evidence>
<feature type="site" description="Transition state stabilizer" evidence="1">
    <location>
        <position position="38"/>
    </location>
</feature>
<feature type="binding site" evidence="1">
    <location>
        <position position="46"/>
    </location>
    <ligand>
        <name>a divalent metal cation</name>
        <dbReference type="ChEBI" id="CHEBI:60240"/>
    </ligand>
</feature>
<dbReference type="EMBL" id="JAUSQX010000001">
    <property type="protein sequence ID" value="MDP9806215.1"/>
    <property type="molecule type" value="Genomic_DNA"/>
</dbReference>
<comment type="subunit">
    <text evidence="1">Homotrimer.</text>
</comment>
<dbReference type="EC" id="4.6.1.12" evidence="1 2"/>
<feature type="binding site" evidence="1">
    <location>
        <begin position="10"/>
        <end position="12"/>
    </location>
    <ligand>
        <name>4-CDP-2-C-methyl-D-erythritol 2-phosphate</name>
        <dbReference type="ChEBI" id="CHEBI:57919"/>
    </ligand>
</feature>
<keyword evidence="1 2" id="KW-0456">Lyase</keyword>
<dbReference type="HAMAP" id="MF_00107">
    <property type="entry name" value="IspF"/>
    <property type="match status" value="1"/>
</dbReference>
<dbReference type="Gene3D" id="3.30.1330.50">
    <property type="entry name" value="2-C-methyl-D-erythritol 2,4-cyclodiphosphate synthase"/>
    <property type="match status" value="1"/>
</dbReference>
<evidence type="ECO:0000256" key="2">
    <source>
        <dbReference type="RuleBase" id="RU004395"/>
    </source>
</evidence>
<comment type="catalytic activity">
    <reaction evidence="1 2">
        <text>4-CDP-2-C-methyl-D-erythritol 2-phosphate = 2-C-methyl-D-erythritol 2,4-cyclic diphosphate + CMP</text>
        <dbReference type="Rhea" id="RHEA:23864"/>
        <dbReference type="ChEBI" id="CHEBI:57919"/>
        <dbReference type="ChEBI" id="CHEBI:58483"/>
        <dbReference type="ChEBI" id="CHEBI:60377"/>
        <dbReference type="EC" id="4.6.1.12"/>
    </reaction>
</comment>
<comment type="pathway">
    <text evidence="1">Isoprenoid biosynthesis; isopentenyl diphosphate biosynthesis via DXP pathway; isopentenyl diphosphate from 1-deoxy-D-xylulose 5-phosphate: step 4/6.</text>
</comment>
<protein>
    <recommendedName>
        <fullName evidence="1 2">2-C-methyl-D-erythritol 2,4-cyclodiphosphate synthase</fullName>
        <shortName evidence="1">MECDP-synthase</shortName>
        <shortName evidence="1">MECPP-synthase</shortName>
        <shortName evidence="1">MECPS</shortName>
        <ecNumber evidence="1 2">4.6.1.12</ecNumber>
    </recommendedName>
</protein>
<sequence>MTMRVATAFDAHKFSDDPARPLWLACLEWDGVPGLVGHSDADVAAHVACDAVLMAAGIGELGTIFGTGRPEWDGVSGEILLRESVRLVREAGWEIANISVQIIGQRPRFSPRKAEAEAVMSHIVGAPVIVSATTSDRMGFTGRDEGLAAIATALLKQC</sequence>
<dbReference type="CDD" id="cd00554">
    <property type="entry name" value="MECDP_synthase"/>
    <property type="match status" value="1"/>
</dbReference>
<feature type="binding site" evidence="1">
    <location>
        <position position="143"/>
    </location>
    <ligand>
        <name>4-CDP-2-C-methyl-D-erythritol 2-phosphate</name>
        <dbReference type="ChEBI" id="CHEBI:57919"/>
    </ligand>
</feature>
<dbReference type="Pfam" id="PF02542">
    <property type="entry name" value="YgbB"/>
    <property type="match status" value="1"/>
</dbReference>
<dbReference type="PANTHER" id="PTHR43181:SF1">
    <property type="entry name" value="2-C-METHYL-D-ERYTHRITOL 2,4-CYCLODIPHOSPHATE SYNTHASE, CHLOROPLASTIC"/>
    <property type="match status" value="1"/>
</dbReference>
<keyword evidence="5" id="KW-1185">Reference proteome</keyword>
<dbReference type="InterPro" id="IPR003526">
    <property type="entry name" value="MECDP_synthase"/>
</dbReference>
<comment type="caution">
    <text evidence="1">Lacks conserved residue(s) required for the propagation of feature annotation.</text>
</comment>
<dbReference type="NCBIfam" id="TIGR00151">
    <property type="entry name" value="ispF"/>
    <property type="match status" value="1"/>
</dbReference>
<reference evidence="4 5" key="1">
    <citation type="submission" date="2023-07" db="EMBL/GenBank/DDBJ databases">
        <title>Sequencing the genomes of 1000 actinobacteria strains.</title>
        <authorList>
            <person name="Klenk H.-P."/>
        </authorList>
    </citation>
    <scope>NUCLEOTIDE SEQUENCE [LARGE SCALE GENOMIC DNA]</scope>
    <source>
        <strain evidence="4 5">DSM 17163</strain>
    </source>
</reference>
<evidence type="ECO:0000313" key="5">
    <source>
        <dbReference type="Proteomes" id="UP001243212"/>
    </source>
</evidence>
<evidence type="ECO:0000313" key="4">
    <source>
        <dbReference type="EMBL" id="MDP9806215.1"/>
    </source>
</evidence>